<protein>
    <recommendedName>
        <fullName evidence="3">Recombination-associated protein RdgC</fullName>
    </recommendedName>
</protein>
<dbReference type="InterPro" id="IPR036390">
    <property type="entry name" value="WH_DNA-bd_sf"/>
</dbReference>
<evidence type="ECO:0000256" key="1">
    <source>
        <dbReference type="ARBA" id="ARBA00004453"/>
    </source>
</evidence>
<reference evidence="8" key="1">
    <citation type="journal article" date="2022" name="Antonie Van Leeuwenhoek">
        <title>Whole genome sequencing of the halophilic Halomonas qaidamensis XH36, a novel species strain with high ectoine production.</title>
        <authorList>
            <person name="Zhang T."/>
            <person name="Cui T."/>
            <person name="Cao Y."/>
            <person name="Li Y."/>
            <person name="Li F."/>
            <person name="Zhu D."/>
            <person name="Xing J."/>
        </authorList>
    </citation>
    <scope>NUCLEOTIDE SEQUENCE</scope>
    <source>
        <strain evidence="8">XH36</strain>
    </source>
</reference>
<dbReference type="SUPFAM" id="SSF46785">
    <property type="entry name" value="Winged helix' DNA-binding domain"/>
    <property type="match status" value="1"/>
</dbReference>
<keyword evidence="4" id="KW-0963">Cytoplasm</keyword>
<evidence type="ECO:0000256" key="3">
    <source>
        <dbReference type="ARBA" id="ARBA00022296"/>
    </source>
</evidence>
<evidence type="ECO:0000259" key="7">
    <source>
        <dbReference type="SMART" id="SM00843"/>
    </source>
</evidence>
<dbReference type="Pfam" id="PF09397">
    <property type="entry name" value="FtsK_gamma"/>
    <property type="match status" value="1"/>
</dbReference>
<dbReference type="RefSeq" id="WP_320055290.1">
    <property type="nucleotide sequence ID" value="NZ_CP080628.1"/>
</dbReference>
<dbReference type="NCBIfam" id="NF001464">
    <property type="entry name" value="PRK00321.1-5"/>
    <property type="match status" value="1"/>
</dbReference>
<evidence type="ECO:0000313" key="8">
    <source>
        <dbReference type="EMBL" id="UYV20945.1"/>
    </source>
</evidence>
<dbReference type="EMBL" id="CP080628">
    <property type="protein sequence ID" value="UYV20945.1"/>
    <property type="molecule type" value="Genomic_DNA"/>
</dbReference>
<dbReference type="InterPro" id="IPR018541">
    <property type="entry name" value="Ftsk_gamma"/>
</dbReference>
<name>A0ABY6JUS6_9GAMM</name>
<comment type="subcellular location">
    <subcellularLocation>
        <location evidence="1">Cytoplasm</location>
        <location evidence="1">Nucleoid</location>
    </subcellularLocation>
</comment>
<evidence type="ECO:0000256" key="2">
    <source>
        <dbReference type="ARBA" id="ARBA00008657"/>
    </source>
</evidence>
<feature type="domain" description="FtsK gamma" evidence="7">
    <location>
        <begin position="325"/>
        <end position="382"/>
    </location>
</feature>
<dbReference type="SMART" id="SM00843">
    <property type="entry name" value="Ftsk_gamma"/>
    <property type="match status" value="1"/>
</dbReference>
<dbReference type="PANTHER" id="PTHR38103">
    <property type="entry name" value="RECOMBINATION-ASSOCIATED PROTEIN RDGC"/>
    <property type="match status" value="1"/>
</dbReference>
<evidence type="ECO:0000256" key="6">
    <source>
        <dbReference type="SAM" id="MobiDB-lite"/>
    </source>
</evidence>
<dbReference type="Proteomes" id="UP001163082">
    <property type="component" value="Plasmid unnamed"/>
</dbReference>
<evidence type="ECO:0000256" key="5">
    <source>
        <dbReference type="ARBA" id="ARBA00023172"/>
    </source>
</evidence>
<feature type="region of interest" description="Disordered" evidence="6">
    <location>
        <begin position="307"/>
        <end position="328"/>
    </location>
</feature>
<evidence type="ECO:0000256" key="4">
    <source>
        <dbReference type="ARBA" id="ARBA00022490"/>
    </source>
</evidence>
<dbReference type="PANTHER" id="PTHR38103:SF1">
    <property type="entry name" value="RECOMBINATION-ASSOCIATED PROTEIN RDGC"/>
    <property type="match status" value="1"/>
</dbReference>
<evidence type="ECO:0000313" key="9">
    <source>
        <dbReference type="Proteomes" id="UP001163082"/>
    </source>
</evidence>
<geneLocation type="plasmid" evidence="8 9">
    <name>unnamed</name>
</geneLocation>
<dbReference type="Gene3D" id="1.10.10.10">
    <property type="entry name" value="Winged helix-like DNA-binding domain superfamily/Winged helix DNA-binding domain"/>
    <property type="match status" value="1"/>
</dbReference>
<keyword evidence="8" id="KW-0614">Plasmid</keyword>
<accession>A0ABY6JUS6</accession>
<sequence length="383" mass="42521">MWFNNINVYQLHNNEALDSIALNDMLAGDAAKPLGSADASRYGWTPPAGRASQVYLHESQGHRLISMLKQERILPGSVVKEALEEKVEEIETREGRKVTRGEKTAFKEQITEELLPRAFVKSTKIDAWWDIQRNRIIINSASRTRCEELLDLLRQTLGTLKVTPLTTQTLPIRAMTDWLGDASTRPANLALRDKATLKAKGDDGKIAANQVDLDSDEIQQLLESGRLATELAVTINDNVSAVLTENLTLKSLRYGDKLIEQADAQDDGDDRIARLESDFFLMANALAEAIDSLAAMLGGISVREIASETGTRPDDSHPGEQVGGFEEEDSEYPRAILIAQQRENVTVTKLQRGLTIGYNRAQRLHEQLIRDGHIPNPYGQRGA</sequence>
<keyword evidence="5" id="KW-0233">DNA recombination</keyword>
<gene>
    <name evidence="8" type="ORF">K1Y77_17140</name>
</gene>
<comment type="similarity">
    <text evidence="2">Belongs to the RdgC family.</text>
</comment>
<proteinExistence type="inferred from homology"/>
<organism evidence="8 9">
    <name type="scientific">Halomonas qaidamensis</name>
    <dbReference type="NCBI Taxonomy" id="2866211"/>
    <lineage>
        <taxon>Bacteria</taxon>
        <taxon>Pseudomonadati</taxon>
        <taxon>Pseudomonadota</taxon>
        <taxon>Gammaproteobacteria</taxon>
        <taxon>Oceanospirillales</taxon>
        <taxon>Halomonadaceae</taxon>
        <taxon>Halomonas</taxon>
    </lineage>
</organism>
<dbReference type="InterPro" id="IPR007476">
    <property type="entry name" value="RdgC"/>
</dbReference>
<dbReference type="InterPro" id="IPR036388">
    <property type="entry name" value="WH-like_DNA-bd_sf"/>
</dbReference>
<keyword evidence="9" id="KW-1185">Reference proteome</keyword>
<dbReference type="Pfam" id="PF04381">
    <property type="entry name" value="RdgC"/>
    <property type="match status" value="1"/>
</dbReference>